<dbReference type="EMBL" id="BLLF01001289">
    <property type="protein sequence ID" value="GFH18356.1"/>
    <property type="molecule type" value="Genomic_DNA"/>
</dbReference>
<accession>A0A699ZH04</accession>
<gene>
    <name evidence="5" type="ORF">HaLaN_15150</name>
</gene>
<keyword evidence="6" id="KW-1185">Reference proteome</keyword>
<comment type="caution">
    <text evidence="5">The sequence shown here is derived from an EMBL/GenBank/DDBJ whole genome shotgun (WGS) entry which is preliminary data.</text>
</comment>
<dbReference type="InterPro" id="IPR013083">
    <property type="entry name" value="Znf_RING/FYVE/PHD"/>
</dbReference>
<dbReference type="Proteomes" id="UP000485058">
    <property type="component" value="Unassembled WGS sequence"/>
</dbReference>
<evidence type="ECO:0000259" key="4">
    <source>
        <dbReference type="PROSITE" id="PS51292"/>
    </source>
</evidence>
<proteinExistence type="predicted"/>
<evidence type="ECO:0000256" key="3">
    <source>
        <dbReference type="ARBA" id="ARBA00022833"/>
    </source>
</evidence>
<dbReference type="SUPFAM" id="SSF57850">
    <property type="entry name" value="RING/U-box"/>
    <property type="match status" value="1"/>
</dbReference>
<evidence type="ECO:0000256" key="1">
    <source>
        <dbReference type="ARBA" id="ARBA00022723"/>
    </source>
</evidence>
<organism evidence="5 6">
    <name type="scientific">Haematococcus lacustris</name>
    <name type="common">Green alga</name>
    <name type="synonym">Haematococcus pluvialis</name>
    <dbReference type="NCBI Taxonomy" id="44745"/>
    <lineage>
        <taxon>Eukaryota</taxon>
        <taxon>Viridiplantae</taxon>
        <taxon>Chlorophyta</taxon>
        <taxon>core chlorophytes</taxon>
        <taxon>Chlorophyceae</taxon>
        <taxon>CS clade</taxon>
        <taxon>Chlamydomonadales</taxon>
        <taxon>Haematococcaceae</taxon>
        <taxon>Haematococcus</taxon>
    </lineage>
</organism>
<keyword evidence="2" id="KW-0863">Zinc-finger</keyword>
<dbReference type="PROSITE" id="PS51292">
    <property type="entry name" value="ZF_RING_CH"/>
    <property type="match status" value="1"/>
</dbReference>
<keyword evidence="1" id="KW-0479">Metal-binding</keyword>
<sequence>MSTLRCDPCDSSPSCEPECCWICLAGHSLDNPLVQGCKCPRLVHQTCLARWQIQSVGKAEERQCRFCHETLPDWSLSLLPEQARASAPVAVMAVVYNSQVYKVPVKPGPDGEAAFKAAVKSLFGFAHDMDFDVTFEVKLPSVPGCSLPATGNNSSLVLRGLNQFGAAATCAQASAVARAMASEEATVTQ</sequence>
<dbReference type="GO" id="GO:0008270">
    <property type="term" value="F:zinc ion binding"/>
    <property type="evidence" value="ECO:0007669"/>
    <property type="project" value="UniProtKB-KW"/>
</dbReference>
<name>A0A699ZH04_HAELA</name>
<dbReference type="Pfam" id="PF12906">
    <property type="entry name" value="RINGv"/>
    <property type="match status" value="1"/>
</dbReference>
<dbReference type="AlphaFoldDB" id="A0A699ZH04"/>
<dbReference type="SMART" id="SM00744">
    <property type="entry name" value="RINGv"/>
    <property type="match status" value="1"/>
</dbReference>
<evidence type="ECO:0000313" key="5">
    <source>
        <dbReference type="EMBL" id="GFH18356.1"/>
    </source>
</evidence>
<keyword evidence="3" id="KW-0862">Zinc</keyword>
<reference evidence="5 6" key="1">
    <citation type="submission" date="2020-02" db="EMBL/GenBank/DDBJ databases">
        <title>Draft genome sequence of Haematococcus lacustris strain NIES-144.</title>
        <authorList>
            <person name="Morimoto D."/>
            <person name="Nakagawa S."/>
            <person name="Yoshida T."/>
            <person name="Sawayama S."/>
        </authorList>
    </citation>
    <scope>NUCLEOTIDE SEQUENCE [LARGE SCALE GENOMIC DNA]</scope>
    <source>
        <strain evidence="5 6">NIES-144</strain>
    </source>
</reference>
<feature type="domain" description="RING-CH-type" evidence="4">
    <location>
        <begin position="12"/>
        <end position="74"/>
    </location>
</feature>
<evidence type="ECO:0000256" key="2">
    <source>
        <dbReference type="ARBA" id="ARBA00022771"/>
    </source>
</evidence>
<dbReference type="InterPro" id="IPR011016">
    <property type="entry name" value="Znf_RING-CH"/>
</dbReference>
<protein>
    <recommendedName>
        <fullName evidence="4">RING-CH-type domain-containing protein</fullName>
    </recommendedName>
</protein>
<evidence type="ECO:0000313" key="6">
    <source>
        <dbReference type="Proteomes" id="UP000485058"/>
    </source>
</evidence>
<dbReference type="Gene3D" id="3.30.40.10">
    <property type="entry name" value="Zinc/RING finger domain, C3HC4 (zinc finger)"/>
    <property type="match status" value="1"/>
</dbReference>